<keyword evidence="3" id="KW-1003">Cell membrane</keyword>
<evidence type="ECO:0000313" key="9">
    <source>
        <dbReference type="EMBL" id="MVQ34870.1"/>
    </source>
</evidence>
<name>A0ABW9U905_9BACL</name>
<evidence type="ECO:0000313" key="10">
    <source>
        <dbReference type="Proteomes" id="UP000467637"/>
    </source>
</evidence>
<evidence type="ECO:0000256" key="2">
    <source>
        <dbReference type="ARBA" id="ARBA00022448"/>
    </source>
</evidence>
<organism evidence="9 10">
    <name type="scientific">Paenibacillus anseongense</name>
    <dbReference type="NCBI Taxonomy" id="2682845"/>
    <lineage>
        <taxon>Bacteria</taxon>
        <taxon>Bacillati</taxon>
        <taxon>Bacillota</taxon>
        <taxon>Bacilli</taxon>
        <taxon>Bacillales</taxon>
        <taxon>Paenibacillaceae</taxon>
        <taxon>Paenibacillus</taxon>
    </lineage>
</organism>
<gene>
    <name evidence="9" type="ORF">GON05_09390</name>
</gene>
<evidence type="ECO:0000259" key="8">
    <source>
        <dbReference type="PROSITE" id="PS50928"/>
    </source>
</evidence>
<feature type="domain" description="ABC transmembrane type-1" evidence="8">
    <location>
        <begin position="89"/>
        <end position="304"/>
    </location>
</feature>
<evidence type="ECO:0000256" key="1">
    <source>
        <dbReference type="ARBA" id="ARBA00004651"/>
    </source>
</evidence>
<keyword evidence="5 7" id="KW-1133">Transmembrane helix</keyword>
<dbReference type="CDD" id="cd06261">
    <property type="entry name" value="TM_PBP2"/>
    <property type="match status" value="1"/>
</dbReference>
<comment type="similarity">
    <text evidence="7">Belongs to the binding-protein-dependent transport system permease family.</text>
</comment>
<keyword evidence="2 7" id="KW-0813">Transport</keyword>
<accession>A0ABW9U905</accession>
<comment type="caution">
    <text evidence="9">The sequence shown here is derived from an EMBL/GenBank/DDBJ whole genome shotgun (WGS) entry which is preliminary data.</text>
</comment>
<feature type="transmembrane region" description="Helical" evidence="7">
    <location>
        <begin position="224"/>
        <end position="247"/>
    </location>
</feature>
<comment type="subcellular location">
    <subcellularLocation>
        <location evidence="1 7">Cell membrane</location>
        <topology evidence="1 7">Multi-pass membrane protein</topology>
    </subcellularLocation>
</comment>
<keyword evidence="6 7" id="KW-0472">Membrane</keyword>
<dbReference type="InterPro" id="IPR000515">
    <property type="entry name" value="MetI-like"/>
</dbReference>
<dbReference type="SUPFAM" id="SSF161098">
    <property type="entry name" value="MetI-like"/>
    <property type="match status" value="1"/>
</dbReference>
<feature type="transmembrane region" description="Helical" evidence="7">
    <location>
        <begin position="93"/>
        <end position="113"/>
    </location>
</feature>
<dbReference type="Pfam" id="PF00528">
    <property type="entry name" value="BPD_transp_1"/>
    <property type="match status" value="1"/>
</dbReference>
<feature type="transmembrane region" description="Helical" evidence="7">
    <location>
        <begin position="186"/>
        <end position="204"/>
    </location>
</feature>
<evidence type="ECO:0000256" key="7">
    <source>
        <dbReference type="RuleBase" id="RU363032"/>
    </source>
</evidence>
<protein>
    <submittedName>
        <fullName evidence="9">ABC transporter permease subunit</fullName>
    </submittedName>
</protein>
<evidence type="ECO:0000256" key="5">
    <source>
        <dbReference type="ARBA" id="ARBA00022989"/>
    </source>
</evidence>
<keyword evidence="10" id="KW-1185">Reference proteome</keyword>
<evidence type="ECO:0000256" key="4">
    <source>
        <dbReference type="ARBA" id="ARBA00022692"/>
    </source>
</evidence>
<dbReference type="RefSeq" id="WP_157318911.1">
    <property type="nucleotide sequence ID" value="NZ_WSEM01000008.1"/>
</dbReference>
<dbReference type="Proteomes" id="UP000467637">
    <property type="component" value="Unassembled WGS sequence"/>
</dbReference>
<proteinExistence type="inferred from homology"/>
<dbReference type="InterPro" id="IPR035906">
    <property type="entry name" value="MetI-like_sf"/>
</dbReference>
<keyword evidence="4 7" id="KW-0812">Transmembrane</keyword>
<feature type="transmembrane region" description="Helical" evidence="7">
    <location>
        <begin position="125"/>
        <end position="146"/>
    </location>
</feature>
<dbReference type="PANTHER" id="PTHR43227">
    <property type="entry name" value="BLL4140 PROTEIN"/>
    <property type="match status" value="1"/>
</dbReference>
<feature type="transmembrane region" description="Helical" evidence="7">
    <location>
        <begin position="283"/>
        <end position="308"/>
    </location>
</feature>
<dbReference type="PANTHER" id="PTHR43227:SF11">
    <property type="entry name" value="BLL4140 PROTEIN"/>
    <property type="match status" value="1"/>
</dbReference>
<evidence type="ECO:0000256" key="6">
    <source>
        <dbReference type="ARBA" id="ARBA00023136"/>
    </source>
</evidence>
<dbReference type="EMBL" id="WSEM01000008">
    <property type="protein sequence ID" value="MVQ34870.1"/>
    <property type="molecule type" value="Genomic_DNA"/>
</dbReference>
<feature type="transmembrane region" description="Helical" evidence="7">
    <location>
        <begin position="29"/>
        <end position="47"/>
    </location>
</feature>
<dbReference type="PROSITE" id="PS50928">
    <property type="entry name" value="ABC_TM1"/>
    <property type="match status" value="1"/>
</dbReference>
<evidence type="ECO:0000256" key="3">
    <source>
        <dbReference type="ARBA" id="ARBA00022475"/>
    </source>
</evidence>
<sequence length="317" mass="35861">MELTTAIKHEKRRTAKTNSLWRQYWNYKYMFIMLLPVLAYYAIFHYGPMYGVLIAFQDYHVLEGVTGSPWVGFANFKDLFTGEYFPLVLRNTLLINFYKLVLGFPAPILLAILINEVKHGAYKKFVQTISYVPHFLSWVVLSGLLIEILSPSRGPINILLNDLGLQPIFFITEPSWFRSILVGSDIWRNIGFSTIIYLAAIAGINPEVYEAAEVDGINRLGRIWYITIPSMFPVIIIMLILSSGSIINDDFEQVFNLLNAKVLDVGDVISTYTYSEGLARMNFSYAAAVGLFKNVVALVLVLSANFIAKKIADESII</sequence>
<dbReference type="Gene3D" id="1.10.3720.10">
    <property type="entry name" value="MetI-like"/>
    <property type="match status" value="1"/>
</dbReference>
<dbReference type="InterPro" id="IPR050809">
    <property type="entry name" value="UgpAE/MalFG_permease"/>
</dbReference>
<reference evidence="9 10" key="1">
    <citation type="submission" date="2019-12" db="EMBL/GenBank/DDBJ databases">
        <authorList>
            <person name="Huq M.A."/>
        </authorList>
    </citation>
    <scope>NUCLEOTIDE SEQUENCE [LARGE SCALE GENOMIC DNA]</scope>
    <source>
        <strain evidence="9 10">MAH-34</strain>
    </source>
</reference>